<accession>A0A2K3JY81</accession>
<evidence type="ECO:0000313" key="1">
    <source>
        <dbReference type="EMBL" id="PNX58972.1"/>
    </source>
</evidence>
<sequence>MSSSTSSGLRFWCWVRRLLLRFLIWRWLGSAQLSSSLFTHPLWVVGLILRSEVVCFCSKNHVASAWVSVGSCSRCGLGLIGSKGTVMVVVQDFVAAVGSVGSVRGDVSLFGSKEPLLLAVRCRRGLLVRGSIRAGGQLIRHSL</sequence>
<comment type="caution">
    <text evidence="1">The sequence shown here is derived from an EMBL/GenBank/DDBJ whole genome shotgun (WGS) entry which is preliminary data.</text>
</comment>
<evidence type="ECO:0000313" key="2">
    <source>
        <dbReference type="Proteomes" id="UP000236291"/>
    </source>
</evidence>
<dbReference type="Proteomes" id="UP000236291">
    <property type="component" value="Unassembled WGS sequence"/>
</dbReference>
<proteinExistence type="predicted"/>
<reference evidence="1 2" key="2">
    <citation type="journal article" date="2017" name="Front. Plant Sci.">
        <title>Gene Classification and Mining of Molecular Markers Useful in Red Clover (Trifolium pratense) Breeding.</title>
        <authorList>
            <person name="Istvanek J."/>
            <person name="Dluhosova J."/>
            <person name="Dluhos P."/>
            <person name="Patkova L."/>
            <person name="Nedelnik J."/>
            <person name="Repkova J."/>
        </authorList>
    </citation>
    <scope>NUCLEOTIDE SEQUENCE [LARGE SCALE GENOMIC DNA]</scope>
    <source>
        <strain evidence="2">cv. Tatra</strain>
        <tissue evidence="1">Young leaves</tissue>
    </source>
</reference>
<name>A0A2K3JY81_TRIPR</name>
<gene>
    <name evidence="1" type="ORF">L195_g051183</name>
</gene>
<dbReference type="EMBL" id="ASHM01079729">
    <property type="protein sequence ID" value="PNX58972.1"/>
    <property type="molecule type" value="Genomic_DNA"/>
</dbReference>
<dbReference type="AlphaFoldDB" id="A0A2K3JY81"/>
<reference evidence="1 2" key="1">
    <citation type="journal article" date="2014" name="Am. J. Bot.">
        <title>Genome assembly and annotation for red clover (Trifolium pratense; Fabaceae).</title>
        <authorList>
            <person name="Istvanek J."/>
            <person name="Jaros M."/>
            <person name="Krenek A."/>
            <person name="Repkova J."/>
        </authorList>
    </citation>
    <scope>NUCLEOTIDE SEQUENCE [LARGE SCALE GENOMIC DNA]</scope>
    <source>
        <strain evidence="2">cv. Tatra</strain>
        <tissue evidence="1">Young leaves</tissue>
    </source>
</reference>
<protein>
    <submittedName>
        <fullName evidence="1">Uncharacterized protein</fullName>
    </submittedName>
</protein>
<organism evidence="1 2">
    <name type="scientific">Trifolium pratense</name>
    <name type="common">Red clover</name>
    <dbReference type="NCBI Taxonomy" id="57577"/>
    <lineage>
        <taxon>Eukaryota</taxon>
        <taxon>Viridiplantae</taxon>
        <taxon>Streptophyta</taxon>
        <taxon>Embryophyta</taxon>
        <taxon>Tracheophyta</taxon>
        <taxon>Spermatophyta</taxon>
        <taxon>Magnoliopsida</taxon>
        <taxon>eudicotyledons</taxon>
        <taxon>Gunneridae</taxon>
        <taxon>Pentapetalae</taxon>
        <taxon>rosids</taxon>
        <taxon>fabids</taxon>
        <taxon>Fabales</taxon>
        <taxon>Fabaceae</taxon>
        <taxon>Papilionoideae</taxon>
        <taxon>50 kb inversion clade</taxon>
        <taxon>NPAAA clade</taxon>
        <taxon>Hologalegina</taxon>
        <taxon>IRL clade</taxon>
        <taxon>Trifolieae</taxon>
        <taxon>Trifolium</taxon>
    </lineage>
</organism>